<dbReference type="EC" id="5.4.99.5" evidence="1 3"/>
<dbReference type="PIRSF" id="PIRSF005965">
    <property type="entry name" value="Chor_mut_AroH"/>
    <property type="match status" value="1"/>
</dbReference>
<protein>
    <recommendedName>
        <fullName evidence="1 3">chorismate mutase</fullName>
        <ecNumber evidence="1 3">5.4.99.5</ecNumber>
    </recommendedName>
</protein>
<evidence type="ECO:0000313" key="7">
    <source>
        <dbReference type="Proteomes" id="UP000621631"/>
    </source>
</evidence>
<dbReference type="GO" id="GO:0008652">
    <property type="term" value="P:amino acid biosynthetic process"/>
    <property type="evidence" value="ECO:0007669"/>
    <property type="project" value="UniProtKB-UniRule"/>
</dbReference>
<evidence type="ECO:0000313" key="5">
    <source>
        <dbReference type="EMBL" id="MBD1222608.1"/>
    </source>
</evidence>
<gene>
    <name evidence="5" type="primary">aroH</name>
    <name evidence="4" type="ORF">BME96_09750</name>
    <name evidence="5" type="ORF">IC602_08305</name>
</gene>
<evidence type="ECO:0000256" key="3">
    <source>
        <dbReference type="PROSITE-ProRule" id="PRU00514"/>
    </source>
</evidence>
<keyword evidence="2 3" id="KW-0028">Amino-acid biosynthesis</keyword>
<dbReference type="EMBL" id="CP017962">
    <property type="protein sequence ID" value="APC48437.1"/>
    <property type="molecule type" value="Genomic_DNA"/>
</dbReference>
<name>A0AAC9IZH3_VIRHA</name>
<dbReference type="PANTHER" id="PTHR21164">
    <property type="entry name" value="CHORISMATE MUTASE"/>
    <property type="match status" value="1"/>
</dbReference>
<feature type="binding site" evidence="2">
    <location>
        <position position="89"/>
    </location>
    <ligand>
        <name>prephenate</name>
        <dbReference type="ChEBI" id="CHEBI:29934"/>
    </ligand>
</feature>
<organism evidence="4 6">
    <name type="scientific">Virgibacillus halodenitrificans</name>
    <name type="common">Bacillus halodenitrificans</name>
    <dbReference type="NCBI Taxonomy" id="1482"/>
    <lineage>
        <taxon>Bacteria</taxon>
        <taxon>Bacillati</taxon>
        <taxon>Bacillota</taxon>
        <taxon>Bacilli</taxon>
        <taxon>Bacillales</taxon>
        <taxon>Bacillaceae</taxon>
        <taxon>Virgibacillus</taxon>
    </lineage>
</organism>
<dbReference type="Proteomes" id="UP000182945">
    <property type="component" value="Chromosome"/>
</dbReference>
<comment type="catalytic activity">
    <reaction evidence="3">
        <text>chorismate = prephenate</text>
        <dbReference type="Rhea" id="RHEA:13897"/>
        <dbReference type="ChEBI" id="CHEBI:29748"/>
        <dbReference type="ChEBI" id="CHEBI:29934"/>
        <dbReference type="EC" id="5.4.99.5"/>
    </reaction>
</comment>
<keyword evidence="7" id="KW-1185">Reference proteome</keyword>
<dbReference type="GO" id="GO:0046417">
    <property type="term" value="P:chorismate metabolic process"/>
    <property type="evidence" value="ECO:0007669"/>
    <property type="project" value="TreeGrafter"/>
</dbReference>
<keyword evidence="2 3" id="KW-0057">Aromatic amino acid biosynthesis</keyword>
<dbReference type="Proteomes" id="UP000621631">
    <property type="component" value="Unassembled WGS sequence"/>
</dbReference>
<reference evidence="4 6" key="1">
    <citation type="submission" date="2016-11" db="EMBL/GenBank/DDBJ databases">
        <title>Complete genome sequencing of Virgibacillus halodenitrificans PDB-F2.</title>
        <authorList>
            <person name="Sun Z."/>
            <person name="Zhou Y."/>
            <person name="Li H."/>
        </authorList>
    </citation>
    <scope>NUCLEOTIDE SEQUENCE [LARGE SCALE GENOMIC DNA]</scope>
    <source>
        <strain evidence="4 6">PDB-F2</strain>
    </source>
</reference>
<dbReference type="Gene3D" id="3.30.1330.40">
    <property type="entry name" value="RutC-like"/>
    <property type="match status" value="1"/>
</dbReference>
<dbReference type="KEGG" id="vhl:BME96_09750"/>
<reference evidence="5 7" key="2">
    <citation type="submission" date="2020-09" db="EMBL/GenBank/DDBJ databases">
        <title>Draft Genome Sequences of Oil-Oxidizing Bacteria Halomonas titanicae, Marinobacter lutaoensis, and Virgibacillus halodenitrificans Isolated from Highly Saline Environments.</title>
        <authorList>
            <person name="Grouzdev D.S."/>
            <person name="Sokolova D.S."/>
            <person name="Semenova E.M."/>
            <person name="Borzenkov I.A."/>
            <person name="Bidzhieva S.K."/>
            <person name="Poltaraus A.B."/>
            <person name="Nazina T.N."/>
        </authorList>
    </citation>
    <scope>NUCLEOTIDE SEQUENCE [LARGE SCALE GENOMIC DNA]</scope>
    <source>
        <strain evidence="5 7">VKM B-3472D</strain>
    </source>
</reference>
<accession>A0AAC9IZH3</accession>
<dbReference type="NCBIfam" id="TIGR01796">
    <property type="entry name" value="CM_mono_aroH"/>
    <property type="match status" value="1"/>
</dbReference>
<dbReference type="AlphaFoldDB" id="A0AAC9IZH3"/>
<sequence length="123" mass="13739">MTRGLRGATSVLSNEEGQIIANTKALFEEMVNANDIEANDVSHVFISVTKDLNAAFPAKALRELPGYTFVPVMCMTEIDVPGSLPNCIRIMMVINTEKDQQNIKHIFHNEAVKLRPDLVKNKR</sequence>
<dbReference type="InterPro" id="IPR035959">
    <property type="entry name" value="RutC-like_sf"/>
</dbReference>
<dbReference type="GO" id="GO:0009073">
    <property type="term" value="P:aromatic amino acid family biosynthetic process"/>
    <property type="evidence" value="ECO:0007669"/>
    <property type="project" value="UniProtKB-UniRule"/>
</dbReference>
<dbReference type="InterPro" id="IPR008243">
    <property type="entry name" value="Chorismate_mutase_AroH"/>
</dbReference>
<dbReference type="EMBL" id="JACWEZ010000004">
    <property type="protein sequence ID" value="MBD1222608.1"/>
    <property type="molecule type" value="Genomic_DNA"/>
</dbReference>
<dbReference type="Pfam" id="PF07736">
    <property type="entry name" value="CM_1"/>
    <property type="match status" value="1"/>
</dbReference>
<evidence type="ECO:0000256" key="2">
    <source>
        <dbReference type="PIRSR" id="PIRSR005965-1"/>
    </source>
</evidence>
<evidence type="ECO:0000313" key="6">
    <source>
        <dbReference type="Proteomes" id="UP000182945"/>
    </source>
</evidence>
<keyword evidence="3 5" id="KW-0413">Isomerase</keyword>
<dbReference type="CDD" id="cd02185">
    <property type="entry name" value="AroH"/>
    <property type="match status" value="1"/>
</dbReference>
<dbReference type="GeneID" id="71514676"/>
<evidence type="ECO:0000313" key="4">
    <source>
        <dbReference type="EMBL" id="APC48437.1"/>
    </source>
</evidence>
<proteinExistence type="predicted"/>
<dbReference type="RefSeq" id="WP_019378378.1">
    <property type="nucleotide sequence ID" value="NZ_CP017962.1"/>
</dbReference>
<dbReference type="PROSITE" id="PS51167">
    <property type="entry name" value="CHORISMATE_MUT_1"/>
    <property type="match status" value="1"/>
</dbReference>
<dbReference type="PANTHER" id="PTHR21164:SF0">
    <property type="entry name" value="CHORISMATE MUTASE AROH"/>
    <property type="match status" value="1"/>
</dbReference>
<dbReference type="GO" id="GO:0004106">
    <property type="term" value="F:chorismate mutase activity"/>
    <property type="evidence" value="ECO:0007669"/>
    <property type="project" value="UniProtKB-UniRule"/>
</dbReference>
<dbReference type="SUPFAM" id="SSF55298">
    <property type="entry name" value="YjgF-like"/>
    <property type="match status" value="1"/>
</dbReference>
<feature type="binding site" evidence="2">
    <location>
        <position position="6"/>
    </location>
    <ligand>
        <name>prephenate</name>
        <dbReference type="ChEBI" id="CHEBI:29934"/>
    </ligand>
</feature>
<evidence type="ECO:0000256" key="1">
    <source>
        <dbReference type="NCBIfam" id="TIGR01796"/>
    </source>
</evidence>